<accession>A0A077TPE2</accession>
<name>A0A077TPE2_PLACU</name>
<protein>
    <submittedName>
        <fullName evidence="2">Uncharacterized protein</fullName>
    </submittedName>
</protein>
<dbReference type="EMBL" id="LT608179">
    <property type="protein sequence ID" value="SCM05318.1"/>
    <property type="molecule type" value="Genomic_DNA"/>
</dbReference>
<reference evidence="3" key="2">
    <citation type="submission" date="2014-05" db="EMBL/GenBank/DDBJ databases">
        <authorList>
            <person name="Aslett M.A."/>
            <person name="De Silva N."/>
        </authorList>
    </citation>
    <scope>NUCLEOTIDE SEQUENCE</scope>
    <source>
        <strain evidence="3">AS</strain>
    </source>
</reference>
<reference evidence="5 6" key="3">
    <citation type="submission" date="2016-08" db="EMBL/GenBank/DDBJ databases">
        <authorList>
            <consortium name="Pathogen Informatics"/>
        </authorList>
    </citation>
    <scope>NUCLEOTIDE SEQUENCE [LARGE SCALE GENOMIC DNA]</scope>
    <source>
        <strain evidence="1 6">AJ</strain>
        <strain evidence="3">AS</strain>
        <strain evidence="2 5">CB</strain>
    </source>
</reference>
<dbReference type="Proteomes" id="UP000507163">
    <property type="component" value="Chromosome 13"/>
</dbReference>
<dbReference type="Proteomes" id="UP000195489">
    <property type="component" value="Chromosome 13"/>
</dbReference>
<dbReference type="VEuPathDB" id="PlasmoDB:PCHAS_1342600"/>
<evidence type="ECO:0000313" key="5">
    <source>
        <dbReference type="Proteomes" id="UP000195489"/>
    </source>
</evidence>
<reference evidence="3 4" key="1">
    <citation type="journal article" date="2014" name="BMC Biol.">
        <title>A comprehensive evaluation of rodent malaria parasite genomes and gene expression.</title>
        <authorList>
            <person name="Otto T.D."/>
            <person name="Bohme U."/>
            <person name="Jackson A.P."/>
            <person name="Hunt M."/>
            <person name="Franke-Fayard B."/>
            <person name="Hoeijmakers W.A."/>
            <person name="Religa A.A."/>
            <person name="Robertson L."/>
            <person name="Sanders M."/>
            <person name="Ogun S.A."/>
            <person name="Cunningham D."/>
            <person name="Erhart A."/>
            <person name="Billker O."/>
            <person name="Khan S.M."/>
            <person name="Stunnenberg H.G."/>
            <person name="Langhorne J."/>
            <person name="Holder A.A."/>
            <person name="Waters A.P."/>
            <person name="Newbold C.I."/>
            <person name="Pain A."/>
            <person name="Berriman M."/>
            <person name="Janse C.J."/>
        </authorList>
    </citation>
    <scope>NUCLEOTIDE SEQUENCE [LARGE SCALE GENOMIC DNA]</scope>
    <source>
        <strain evidence="3 4">AS</strain>
    </source>
</reference>
<keyword evidence="4" id="KW-1185">Reference proteome</keyword>
<organism evidence="2 5">
    <name type="scientific">Plasmodium chabaudi chabaudi</name>
    <dbReference type="NCBI Taxonomy" id="31271"/>
    <lineage>
        <taxon>Eukaryota</taxon>
        <taxon>Sar</taxon>
        <taxon>Alveolata</taxon>
        <taxon>Apicomplexa</taxon>
        <taxon>Aconoidasida</taxon>
        <taxon>Haemosporida</taxon>
        <taxon>Plasmodiidae</taxon>
        <taxon>Plasmodium</taxon>
        <taxon>Plasmodium (Vinckeia)</taxon>
    </lineage>
</organism>
<evidence type="ECO:0000313" key="4">
    <source>
        <dbReference type="Proteomes" id="UP000071118"/>
    </source>
</evidence>
<dbReference type="AlphaFoldDB" id="A0A077TPE2"/>
<dbReference type="GeneID" id="3492673"/>
<dbReference type="OrthoDB" id="429145at2759"/>
<gene>
    <name evidence="1" type="ORF">PCHAJ_000390800</name>
    <name evidence="3" type="ORF">PCHAS_1342600</name>
    <name evidence="2" type="ORF">PCHCB_000394100</name>
</gene>
<dbReference type="RefSeq" id="XP_016654644.1">
    <property type="nucleotide sequence ID" value="XM_016799340.1"/>
</dbReference>
<dbReference type="EMBL" id="LT608165">
    <property type="protein sequence ID" value="SCM08543.1"/>
    <property type="molecule type" value="Genomic_DNA"/>
</dbReference>
<evidence type="ECO:0000313" key="1">
    <source>
        <dbReference type="EMBL" id="SCM05318.1"/>
    </source>
</evidence>
<evidence type="ECO:0000313" key="6">
    <source>
        <dbReference type="Proteomes" id="UP000507163"/>
    </source>
</evidence>
<dbReference type="EMBL" id="LK022890">
    <property type="protein sequence ID" value="VTZ70378.1"/>
    <property type="molecule type" value="Genomic_DNA"/>
</dbReference>
<dbReference type="KEGG" id="pcb:PCHAS_1342600"/>
<proteinExistence type="predicted"/>
<evidence type="ECO:0000313" key="3">
    <source>
        <dbReference type="EMBL" id="VTZ70378.1"/>
    </source>
</evidence>
<sequence length="113" mass="13917">MKNYYFIFDNFLNSYPLKLICNNFRYDKFSKIFIENVIKAGTFFRTMLPVFIPLSIYQYIRQVDRDRYAEELFYEYSKSEDLKSFYDSSTKYKNIKNWRIQHDLYLIDQAVNS</sequence>
<evidence type="ECO:0000313" key="2">
    <source>
        <dbReference type="EMBL" id="SCM08543.1"/>
    </source>
</evidence>
<dbReference type="Proteomes" id="UP000071118">
    <property type="component" value="Chromosome 13"/>
</dbReference>